<dbReference type="InterPro" id="IPR015168">
    <property type="entry name" value="SsuA/THI5"/>
</dbReference>
<evidence type="ECO:0000313" key="5">
    <source>
        <dbReference type="EMBL" id="TGY41909.1"/>
    </source>
</evidence>
<sequence length="342" mass="37781">MKSKLIKIASIIALIGVTTLSFIACGKPTKEEPKELTKIRLNEVVRSVFYAPMYVAINEGFFEEEGLEIDLSTGQGADKTMQQVLSKNADIGFSGPEQTIYINNQGREDYPILFAQLTQTDGSFLVGREAKDDFKWTDLKGAEIIGGRPGGVPQMAFEYALKLNGLDPKTDVNLVTNIDYTATSGAFKAGTGEYVTLFEPTASMLEKEGSGKIVASIGESVGNIAYTGFYSTKSYMDENPEIIQHFTNAIYKGQKWVESHSDEDVADSISSFFPGTDRDIIISVVKNYRSIDAIATKPTIEEEDLNRLMDVIESYDKTLLPNRPSFEKIVNNDFAKKAMESK</sequence>
<evidence type="ECO:0000256" key="2">
    <source>
        <dbReference type="ARBA" id="ARBA00010742"/>
    </source>
</evidence>
<dbReference type="PANTHER" id="PTHR30024">
    <property type="entry name" value="ALIPHATIC SULFONATES-BINDING PROTEIN-RELATED"/>
    <property type="match status" value="1"/>
</dbReference>
<dbReference type="PANTHER" id="PTHR30024:SF47">
    <property type="entry name" value="TAURINE-BINDING PERIPLASMIC PROTEIN"/>
    <property type="match status" value="1"/>
</dbReference>
<evidence type="ECO:0000256" key="1">
    <source>
        <dbReference type="ARBA" id="ARBA00004418"/>
    </source>
</evidence>
<dbReference type="EMBL" id="SRYR01000005">
    <property type="protein sequence ID" value="TGY41909.1"/>
    <property type="molecule type" value="Genomic_DNA"/>
</dbReference>
<dbReference type="GO" id="GO:0042597">
    <property type="term" value="C:periplasmic space"/>
    <property type="evidence" value="ECO:0007669"/>
    <property type="project" value="UniProtKB-SubCell"/>
</dbReference>
<keyword evidence="3" id="KW-0732">Signal</keyword>
<dbReference type="AlphaFoldDB" id="A0A4S2DID1"/>
<evidence type="ECO:0000259" key="4">
    <source>
        <dbReference type="Pfam" id="PF09084"/>
    </source>
</evidence>
<comment type="subcellular location">
    <subcellularLocation>
        <location evidence="1">Periplasm</location>
    </subcellularLocation>
</comment>
<dbReference type="Proteomes" id="UP000306888">
    <property type="component" value="Unassembled WGS sequence"/>
</dbReference>
<dbReference type="PROSITE" id="PS51257">
    <property type="entry name" value="PROKAR_LIPOPROTEIN"/>
    <property type="match status" value="1"/>
</dbReference>
<comment type="caution">
    <text evidence="5">The sequence shown here is derived from an EMBL/GenBank/DDBJ whole genome shotgun (WGS) entry which is preliminary data.</text>
</comment>
<dbReference type="RefSeq" id="WP_136007352.1">
    <property type="nucleotide sequence ID" value="NZ_SRYR01000005.1"/>
</dbReference>
<evidence type="ECO:0000313" key="6">
    <source>
        <dbReference type="Proteomes" id="UP000306888"/>
    </source>
</evidence>
<accession>A0A4S2DID1</accession>
<protein>
    <submittedName>
        <fullName evidence="5">ABC transporter substrate-binding protein</fullName>
    </submittedName>
</protein>
<reference evidence="5 6" key="1">
    <citation type="submission" date="2019-04" db="EMBL/GenBank/DDBJ databases">
        <title>Microbes associate with the intestines of laboratory mice.</title>
        <authorList>
            <person name="Navarre W."/>
            <person name="Wong E."/>
            <person name="Huang K."/>
            <person name="Tropini C."/>
            <person name="Ng K."/>
            <person name="Yu B."/>
        </authorList>
    </citation>
    <scope>NUCLEOTIDE SEQUENCE [LARGE SCALE GENOMIC DNA]</scope>
    <source>
        <strain evidence="5 6">NM50_B9-20</strain>
    </source>
</reference>
<evidence type="ECO:0000256" key="3">
    <source>
        <dbReference type="ARBA" id="ARBA00022729"/>
    </source>
</evidence>
<organism evidence="5 6">
    <name type="scientific">Clostridium sartagoforme</name>
    <dbReference type="NCBI Taxonomy" id="84031"/>
    <lineage>
        <taxon>Bacteria</taxon>
        <taxon>Bacillati</taxon>
        <taxon>Bacillota</taxon>
        <taxon>Clostridia</taxon>
        <taxon>Eubacteriales</taxon>
        <taxon>Clostridiaceae</taxon>
        <taxon>Clostridium</taxon>
    </lineage>
</organism>
<comment type="similarity">
    <text evidence="2">Belongs to the bacterial solute-binding protein SsuA/TauA family.</text>
</comment>
<keyword evidence="6" id="KW-1185">Reference proteome</keyword>
<dbReference type="OrthoDB" id="9802202at2"/>
<dbReference type="SUPFAM" id="SSF53850">
    <property type="entry name" value="Periplasmic binding protein-like II"/>
    <property type="match status" value="1"/>
</dbReference>
<gene>
    <name evidence="5" type="ORF">E5347_11375</name>
</gene>
<dbReference type="Pfam" id="PF09084">
    <property type="entry name" value="NMT1"/>
    <property type="match status" value="1"/>
</dbReference>
<feature type="domain" description="SsuA/THI5-like" evidence="4">
    <location>
        <begin position="51"/>
        <end position="262"/>
    </location>
</feature>
<dbReference type="Gene3D" id="3.40.190.10">
    <property type="entry name" value="Periplasmic binding protein-like II"/>
    <property type="match status" value="2"/>
</dbReference>
<name>A0A4S2DID1_9CLOT</name>
<proteinExistence type="inferred from homology"/>